<dbReference type="PROSITE" id="PS50178">
    <property type="entry name" value="ZF_FYVE"/>
    <property type="match status" value="1"/>
</dbReference>
<dbReference type="AlphaFoldDB" id="A0AAV0TBJ6"/>
<proteinExistence type="predicted"/>
<dbReference type="PANTHER" id="PTHR13510:SF44">
    <property type="entry name" value="RABENOSYN-5"/>
    <property type="match status" value="1"/>
</dbReference>
<evidence type="ECO:0000313" key="8">
    <source>
        <dbReference type="Proteomes" id="UP001162031"/>
    </source>
</evidence>
<accession>A0AAV0TBJ6</accession>
<evidence type="ECO:0000256" key="3">
    <source>
        <dbReference type="ARBA" id="ARBA00022833"/>
    </source>
</evidence>
<dbReference type="InterPro" id="IPR017455">
    <property type="entry name" value="Znf_FYVE-rel"/>
</dbReference>
<reference evidence="7" key="1">
    <citation type="submission" date="2022-12" db="EMBL/GenBank/DDBJ databases">
        <authorList>
            <person name="Webb A."/>
        </authorList>
    </citation>
    <scope>NUCLEOTIDE SEQUENCE</scope>
    <source>
        <strain evidence="7">Hp1</strain>
    </source>
</reference>
<dbReference type="Proteomes" id="UP001162031">
    <property type="component" value="Unassembled WGS sequence"/>
</dbReference>
<feature type="region of interest" description="Disordered" evidence="5">
    <location>
        <begin position="366"/>
        <end position="391"/>
    </location>
</feature>
<dbReference type="EMBL" id="CANTFL010000166">
    <property type="protein sequence ID" value="CAI5716646.1"/>
    <property type="molecule type" value="Genomic_DNA"/>
</dbReference>
<dbReference type="Gene3D" id="3.30.530.20">
    <property type="match status" value="1"/>
</dbReference>
<dbReference type="PANTHER" id="PTHR13510">
    <property type="entry name" value="FYVE-FINGER-CONTAINING RAB5 EFFECTOR PROTEIN RABENOSYN-5-RELATED"/>
    <property type="match status" value="1"/>
</dbReference>
<dbReference type="InterPro" id="IPR013083">
    <property type="entry name" value="Znf_RING/FYVE/PHD"/>
</dbReference>
<feature type="region of interest" description="Disordered" evidence="5">
    <location>
        <begin position="545"/>
        <end position="582"/>
    </location>
</feature>
<feature type="region of interest" description="Disordered" evidence="5">
    <location>
        <begin position="450"/>
        <end position="503"/>
    </location>
</feature>
<sequence length="689" mass="75085">MLTRALKEVKLPFPEAFFPAVRVSSDRSDALHTTASELLSRTLTAEWAESTCRVTQQADQWKRIGSRHGLHVYRERGFTPGDAVQVTAMGHVAGVLDDVLLGLYASTTGALKTQQAILHGRDFLDAAVLHVLEQDVYSEYDTGFSYRFEGLKWLACASSGALVHKRDLCWHEELGRTLDAEGNRVGYLVMQSVDVPACPPFDAQGLTRATAAVCYIFRSLPHNRVAVYMRGQHAVGGKARSWGADPIMAELWLGVARALDCATAKRLSALVRARHRRIVATAPRSKTCAFCNSKLKVLKAKQNCKLCGKSVCERCRVAKTIYPSRKTSTFPCSYFFCRPCLSDTKEKLLSGSAMAPVSADLDDASGMSGSNWSESPRYAHTPSTGQSGLRVLASPSSDPIAVYCAPSSSRHRVGFATKSSFRGHEVYSSTPTSFSSARSTVSSEPSLSLYSTLSTNSSSSPTNDTISNAKRAPSVRRCQQSGWPVKNQTAASPSREQRTTSDSVRHVVYSNSCVSGQHAVVRPGNHSFNDSRCIGSQSVGSTYDVGGSGTYRERGCVSDDGNMSDDESSNEENERVTSRKNRRRQMISIYDANEGGVIELSRQSDFESGSPNQAELTDVFENDKLKYINSFRSNDLGVAGGSAGGVTSYSSSSNEQDNLLERLIQINMAAEATYLMTKYNSSIRSDSIR</sequence>
<evidence type="ECO:0000256" key="1">
    <source>
        <dbReference type="ARBA" id="ARBA00022723"/>
    </source>
</evidence>
<evidence type="ECO:0000256" key="4">
    <source>
        <dbReference type="PROSITE-ProRule" id="PRU00091"/>
    </source>
</evidence>
<evidence type="ECO:0000256" key="2">
    <source>
        <dbReference type="ARBA" id="ARBA00022771"/>
    </source>
</evidence>
<dbReference type="InterPro" id="IPR052727">
    <property type="entry name" value="Rab4/Rab5_effector"/>
</dbReference>
<comment type="caution">
    <text evidence="7">The sequence shown here is derived from an EMBL/GenBank/DDBJ whole genome shotgun (WGS) entry which is preliminary data.</text>
</comment>
<protein>
    <recommendedName>
        <fullName evidence="6">FYVE-type domain-containing protein</fullName>
    </recommendedName>
</protein>
<dbReference type="InterPro" id="IPR011011">
    <property type="entry name" value="Znf_FYVE_PHD"/>
</dbReference>
<feature type="compositionally biased region" description="Low complexity" evidence="5">
    <location>
        <begin position="450"/>
        <end position="468"/>
    </location>
</feature>
<dbReference type="GO" id="GO:0008270">
    <property type="term" value="F:zinc ion binding"/>
    <property type="evidence" value="ECO:0007669"/>
    <property type="project" value="UniProtKB-KW"/>
</dbReference>
<evidence type="ECO:0000313" key="7">
    <source>
        <dbReference type="EMBL" id="CAI5716646.1"/>
    </source>
</evidence>
<dbReference type="Gene3D" id="3.30.40.10">
    <property type="entry name" value="Zinc/RING finger domain, C3HC4 (zinc finger)"/>
    <property type="match status" value="1"/>
</dbReference>
<keyword evidence="1" id="KW-0479">Metal-binding</keyword>
<dbReference type="CDD" id="cd00065">
    <property type="entry name" value="FYVE_like_SF"/>
    <property type="match status" value="1"/>
</dbReference>
<evidence type="ECO:0000256" key="5">
    <source>
        <dbReference type="SAM" id="MobiDB-lite"/>
    </source>
</evidence>
<keyword evidence="3" id="KW-0862">Zinc</keyword>
<keyword evidence="8" id="KW-1185">Reference proteome</keyword>
<gene>
    <name evidence="7" type="ORF">HBR001_LOCUS1667</name>
</gene>
<feature type="compositionally biased region" description="Acidic residues" evidence="5">
    <location>
        <begin position="562"/>
        <end position="571"/>
    </location>
</feature>
<organism evidence="7 8">
    <name type="scientific">Hyaloperonospora brassicae</name>
    <name type="common">Brassica downy mildew</name>
    <name type="synonym">Peronospora brassicae</name>
    <dbReference type="NCBI Taxonomy" id="162125"/>
    <lineage>
        <taxon>Eukaryota</taxon>
        <taxon>Sar</taxon>
        <taxon>Stramenopiles</taxon>
        <taxon>Oomycota</taxon>
        <taxon>Peronosporomycetes</taxon>
        <taxon>Peronosporales</taxon>
        <taxon>Peronosporaceae</taxon>
        <taxon>Hyaloperonospora</taxon>
    </lineage>
</organism>
<keyword evidence="2 4" id="KW-0863">Zinc-finger</keyword>
<dbReference type="InterPro" id="IPR023393">
    <property type="entry name" value="START-like_dom_sf"/>
</dbReference>
<evidence type="ECO:0000259" key="6">
    <source>
        <dbReference type="PROSITE" id="PS50178"/>
    </source>
</evidence>
<dbReference type="SUPFAM" id="SSF57903">
    <property type="entry name" value="FYVE/PHD zinc finger"/>
    <property type="match status" value="1"/>
</dbReference>
<feature type="domain" description="FYVE-type" evidence="6">
    <location>
        <begin position="282"/>
        <end position="345"/>
    </location>
</feature>
<name>A0AAV0TBJ6_HYABA</name>
<feature type="compositionally biased region" description="Polar residues" evidence="5">
    <location>
        <begin position="477"/>
        <end position="494"/>
    </location>
</feature>